<dbReference type="Proteomes" id="UP000826212">
    <property type="component" value="Chromosome"/>
</dbReference>
<evidence type="ECO:0000313" key="2">
    <source>
        <dbReference type="Proteomes" id="UP000826212"/>
    </source>
</evidence>
<keyword evidence="2" id="KW-1185">Reference proteome</keyword>
<name>A0AC61NK35_9BACT</name>
<reference evidence="1" key="1">
    <citation type="submission" date="2021-08" db="EMBL/GenBank/DDBJ databases">
        <title>Novel anaerobic bacterium isolated from sea squirt in East Sea, Republic of Korea.</title>
        <authorList>
            <person name="Nguyen T.H."/>
            <person name="Li Z."/>
            <person name="Lee Y.-J."/>
            <person name="Ko J."/>
            <person name="Kim S.-G."/>
        </authorList>
    </citation>
    <scope>NUCLEOTIDE SEQUENCE</scope>
    <source>
        <strain evidence="1">KCTC 25031</strain>
    </source>
</reference>
<protein>
    <submittedName>
        <fullName evidence="1">Uncharacterized protein</fullName>
    </submittedName>
</protein>
<proteinExistence type="predicted"/>
<accession>A0AC61NK35</accession>
<dbReference type="EMBL" id="CP081303">
    <property type="protein sequence ID" value="QZE13816.1"/>
    <property type="molecule type" value="Genomic_DNA"/>
</dbReference>
<gene>
    <name evidence="1" type="ORF">K4L44_14885</name>
</gene>
<organism evidence="1 2">
    <name type="scientific">Halosquirtibacter laminarini</name>
    <dbReference type="NCBI Taxonomy" id="3374600"/>
    <lineage>
        <taxon>Bacteria</taxon>
        <taxon>Pseudomonadati</taxon>
        <taxon>Bacteroidota</taxon>
        <taxon>Bacteroidia</taxon>
        <taxon>Marinilabiliales</taxon>
        <taxon>Prolixibacteraceae</taxon>
        <taxon>Halosquirtibacter</taxon>
    </lineage>
</organism>
<sequence>MRKRLLYILMFFITGTLFAQKPYWLEKRPQGGDRFIYGIGSSPIHEKDYEGIAKKQALVDLASQIEIKLNSSSVSELLAENDDIKRNFNQNIKTQISLSLYGQQLIGSYKDGNTYYVCFELNKQEYLKERKRRIEEIKRTTYTLYEKGVMMENQGRIMAAVEQYIRCIKKLTPILDTDMQYQGEDLFENIYSSLRNIWNGIEIGVTPNELTYKAYTTSRQKVSIQILRRGSAIQDIPLSTRFAKGTGEITTPTKTNSNGLSSFDVLRVTGKEQEMSLTVQVASESLPYKSMPKWLSRSIHRVWSIPNTQLPIHVAPSQIKVFIKNDTGVDAVKQFVRSMISQNYFDQVEDKSDAQVEIRIEGKIDKGELVEGGSYNLQSYYTTGSIELYDRYHEKTITSVSQQGVKTLLKQNTPKSKVDITAWKGVLKRLKPQFKKALSAIDIEEVSDDALTQHNEEKKQEASIPSTDTSTANKSPQNKTPSNINISSGLVGFYSFDQETTANLKGKENSDAVPASKNTPELSKDTPSGKGYSLKLNGEDYLKIPRLPIQAGHDYSVSVWVKTSHGGSIIGVEQPENNLITPAIGSITGGKFYVFARNDIYLRYPTLDFNPKLLLLDGQWHHLVVTFAMTDERNGIGKFYMDGKLMDTEKGRSKGLEYIAGYIGHTKGIELDYIGLIDQIKFYNKTITHQQITNLFKSKN</sequence>
<evidence type="ECO:0000313" key="1">
    <source>
        <dbReference type="EMBL" id="QZE13816.1"/>
    </source>
</evidence>